<feature type="non-terminal residue" evidence="11">
    <location>
        <position position="162"/>
    </location>
</feature>
<dbReference type="GO" id="GO:0016020">
    <property type="term" value="C:membrane"/>
    <property type="evidence" value="ECO:0007669"/>
    <property type="project" value="InterPro"/>
</dbReference>
<dbReference type="GO" id="GO:0140359">
    <property type="term" value="F:ABC-type transporter activity"/>
    <property type="evidence" value="ECO:0007669"/>
    <property type="project" value="InterPro"/>
</dbReference>
<dbReference type="InterPro" id="IPR011527">
    <property type="entry name" value="ABC1_TM_dom"/>
</dbReference>
<evidence type="ECO:0000256" key="9">
    <source>
        <dbReference type="SAM" id="Phobius"/>
    </source>
</evidence>
<dbReference type="EMBL" id="CAJPVJ010033225">
    <property type="protein sequence ID" value="CAG2180701.1"/>
    <property type="molecule type" value="Genomic_DNA"/>
</dbReference>
<dbReference type="Proteomes" id="UP000728032">
    <property type="component" value="Unassembled WGS sequence"/>
</dbReference>
<evidence type="ECO:0000256" key="2">
    <source>
        <dbReference type="ARBA" id="ARBA00022448"/>
    </source>
</evidence>
<dbReference type="InterPro" id="IPR036640">
    <property type="entry name" value="ABC1_TM_sf"/>
</dbReference>
<evidence type="ECO:0000256" key="6">
    <source>
        <dbReference type="ARBA" id="ARBA00022840"/>
    </source>
</evidence>
<reference evidence="11" key="1">
    <citation type="submission" date="2020-11" db="EMBL/GenBank/DDBJ databases">
        <authorList>
            <person name="Tran Van P."/>
        </authorList>
    </citation>
    <scope>NUCLEOTIDE SEQUENCE</scope>
</reference>
<dbReference type="AlphaFoldDB" id="A0A7R9QZL4"/>
<dbReference type="PANTHER" id="PTHR24223:SF443">
    <property type="entry name" value="MULTIDRUG-RESISTANCE LIKE PROTEIN 1, ISOFORM I"/>
    <property type="match status" value="1"/>
</dbReference>
<comment type="subcellular location">
    <subcellularLocation>
        <location evidence="1">Endomembrane system</location>
        <topology evidence="1">Multi-pass membrane protein</topology>
    </subcellularLocation>
</comment>
<evidence type="ECO:0000256" key="5">
    <source>
        <dbReference type="ARBA" id="ARBA00022741"/>
    </source>
</evidence>
<evidence type="ECO:0000256" key="1">
    <source>
        <dbReference type="ARBA" id="ARBA00004127"/>
    </source>
</evidence>
<evidence type="ECO:0000256" key="7">
    <source>
        <dbReference type="ARBA" id="ARBA00022989"/>
    </source>
</evidence>
<dbReference type="EMBL" id="OC948050">
    <property type="protein sequence ID" value="CAD7663564.1"/>
    <property type="molecule type" value="Genomic_DNA"/>
</dbReference>
<evidence type="ECO:0000256" key="3">
    <source>
        <dbReference type="ARBA" id="ARBA00022692"/>
    </source>
</evidence>
<name>A0A7R9QZL4_9ACAR</name>
<gene>
    <name evidence="11" type="ORF">ONB1V03_LOCUS20122</name>
</gene>
<evidence type="ECO:0000259" key="10">
    <source>
        <dbReference type="PROSITE" id="PS50929"/>
    </source>
</evidence>
<dbReference type="Pfam" id="PF00664">
    <property type="entry name" value="ABC_membrane"/>
    <property type="match status" value="1"/>
</dbReference>
<keyword evidence="8 9" id="KW-0472">Membrane</keyword>
<dbReference type="PROSITE" id="PS50929">
    <property type="entry name" value="ABC_TM1F"/>
    <property type="match status" value="1"/>
</dbReference>
<dbReference type="InterPro" id="IPR050173">
    <property type="entry name" value="ABC_transporter_C-like"/>
</dbReference>
<keyword evidence="6" id="KW-0067">ATP-binding</keyword>
<keyword evidence="7 9" id="KW-1133">Transmembrane helix</keyword>
<feature type="transmembrane region" description="Helical" evidence="9">
    <location>
        <begin position="28"/>
        <end position="51"/>
    </location>
</feature>
<evidence type="ECO:0000313" key="12">
    <source>
        <dbReference type="Proteomes" id="UP000728032"/>
    </source>
</evidence>
<protein>
    <recommendedName>
        <fullName evidence="10">ABC transmembrane type-1 domain-containing protein</fullName>
    </recommendedName>
</protein>
<keyword evidence="4" id="KW-0677">Repeat</keyword>
<evidence type="ECO:0000256" key="8">
    <source>
        <dbReference type="ARBA" id="ARBA00023136"/>
    </source>
</evidence>
<dbReference type="GO" id="GO:0005524">
    <property type="term" value="F:ATP binding"/>
    <property type="evidence" value="ECO:0007669"/>
    <property type="project" value="UniProtKB-KW"/>
</dbReference>
<dbReference type="GO" id="GO:0012505">
    <property type="term" value="C:endomembrane system"/>
    <property type="evidence" value="ECO:0007669"/>
    <property type="project" value="UniProtKB-SubCell"/>
</dbReference>
<dbReference type="OrthoDB" id="6508552at2759"/>
<dbReference type="SUPFAM" id="SSF90123">
    <property type="entry name" value="ABC transporter transmembrane region"/>
    <property type="match status" value="1"/>
</dbReference>
<keyword evidence="2" id="KW-0813">Transport</keyword>
<feature type="domain" description="ABC transmembrane type-1" evidence="10">
    <location>
        <begin position="1"/>
        <end position="122"/>
    </location>
</feature>
<keyword evidence="12" id="KW-1185">Reference proteome</keyword>
<keyword evidence="5" id="KW-0547">Nucleotide-binding</keyword>
<dbReference type="PANTHER" id="PTHR24223">
    <property type="entry name" value="ATP-BINDING CASSETTE SUB-FAMILY C"/>
    <property type="match status" value="1"/>
</dbReference>
<organism evidence="11">
    <name type="scientific">Oppiella nova</name>
    <dbReference type="NCBI Taxonomy" id="334625"/>
    <lineage>
        <taxon>Eukaryota</taxon>
        <taxon>Metazoa</taxon>
        <taxon>Ecdysozoa</taxon>
        <taxon>Arthropoda</taxon>
        <taxon>Chelicerata</taxon>
        <taxon>Arachnida</taxon>
        <taxon>Acari</taxon>
        <taxon>Acariformes</taxon>
        <taxon>Sarcoptiformes</taxon>
        <taxon>Oribatida</taxon>
        <taxon>Brachypylina</taxon>
        <taxon>Oppioidea</taxon>
        <taxon>Oppiidae</taxon>
        <taxon>Oppiella</taxon>
    </lineage>
</organism>
<accession>A0A7R9QZL4</accession>
<dbReference type="Gene3D" id="1.20.1560.10">
    <property type="entry name" value="ABC transporter type 1, transmembrane domain"/>
    <property type="match status" value="1"/>
</dbReference>
<evidence type="ECO:0000256" key="4">
    <source>
        <dbReference type="ARBA" id="ARBA00022737"/>
    </source>
</evidence>
<sequence>MQTSVAGSSLWLAEWSDATERGDTRTAYYLGIYGVLGLIQAVFVTYGWYAMTRGNIKAAKSLHQKMLEQILHSPMSFFDTTPLGRILNRFSKDVDTCDATLQQTIRVVLTCGFTTISTLVIISVDGVNEQFIKESDDRLDLNNACFYPNVAANRWLSIRLEM</sequence>
<proteinExistence type="predicted"/>
<keyword evidence="3 9" id="KW-0812">Transmembrane</keyword>
<evidence type="ECO:0000313" key="11">
    <source>
        <dbReference type="EMBL" id="CAD7663564.1"/>
    </source>
</evidence>